<evidence type="ECO:0000313" key="6">
    <source>
        <dbReference type="EMBL" id="KAH7387060.1"/>
    </source>
</evidence>
<dbReference type="InterPro" id="IPR005172">
    <property type="entry name" value="CRC"/>
</dbReference>
<keyword evidence="7" id="KW-1185">Reference proteome</keyword>
<reference evidence="6" key="1">
    <citation type="submission" date="2021-08" db="EMBL/GenBank/DDBJ databases">
        <title>WGS assembly of Ceratopteris richardii.</title>
        <authorList>
            <person name="Marchant D.B."/>
            <person name="Chen G."/>
            <person name="Jenkins J."/>
            <person name="Shu S."/>
            <person name="Leebens-Mack J."/>
            <person name="Grimwood J."/>
            <person name="Schmutz J."/>
            <person name="Soltis P."/>
            <person name="Soltis D."/>
            <person name="Chen Z.-H."/>
        </authorList>
    </citation>
    <scope>NUCLEOTIDE SEQUENCE</scope>
    <source>
        <strain evidence="6">Whitten #5841</strain>
        <tissue evidence="6">Leaf</tissue>
    </source>
</reference>
<organism evidence="6 7">
    <name type="scientific">Ceratopteris richardii</name>
    <name type="common">Triangle waterfern</name>
    <dbReference type="NCBI Taxonomy" id="49495"/>
    <lineage>
        <taxon>Eukaryota</taxon>
        <taxon>Viridiplantae</taxon>
        <taxon>Streptophyta</taxon>
        <taxon>Embryophyta</taxon>
        <taxon>Tracheophyta</taxon>
        <taxon>Polypodiopsida</taxon>
        <taxon>Polypodiidae</taxon>
        <taxon>Polypodiales</taxon>
        <taxon>Pteridineae</taxon>
        <taxon>Pteridaceae</taxon>
        <taxon>Parkerioideae</taxon>
        <taxon>Ceratopteris</taxon>
    </lineage>
</organism>
<dbReference type="OrthoDB" id="6283463at2759"/>
<feature type="region of interest" description="Disordered" evidence="4">
    <location>
        <begin position="558"/>
        <end position="594"/>
    </location>
</feature>
<dbReference type="Pfam" id="PF03638">
    <property type="entry name" value="TCR"/>
    <property type="match status" value="2"/>
</dbReference>
<proteinExistence type="inferred from homology"/>
<feature type="compositionally biased region" description="Polar residues" evidence="4">
    <location>
        <begin position="463"/>
        <end position="473"/>
    </location>
</feature>
<gene>
    <name evidence="6" type="ORF">KP509_16G002900</name>
</gene>
<feature type="region of interest" description="Disordered" evidence="4">
    <location>
        <begin position="437"/>
        <end position="473"/>
    </location>
</feature>
<dbReference type="SMART" id="SM01114">
    <property type="entry name" value="CXC"/>
    <property type="match status" value="2"/>
</dbReference>
<feature type="region of interest" description="Disordered" evidence="4">
    <location>
        <begin position="116"/>
        <end position="143"/>
    </location>
</feature>
<dbReference type="PANTHER" id="PTHR46159">
    <property type="entry name" value="PROTEIN TESMIN/TSO1-LIKE CXC 2"/>
    <property type="match status" value="1"/>
</dbReference>
<dbReference type="InterPro" id="IPR044522">
    <property type="entry name" value="TSO1-like"/>
</dbReference>
<sequence>MNISMDSPDHKPLLPSSDCQGSPFFHFLCSLSPIKLASSGHGTQTFSELSFPPPPPVFVSPKAAENQKESARSRRKILIGDADAAEKATQKDGSACCSPKPMATVEKATFTWRDTKSPQHDYGVEKSQSLSPSERSSGLSAVRESGCQLLEQETETVQHASHMDVSFPTDPPCSTTWSKSCLLPCQTSQSAYILPSDVNLESSLLQTLLENPRICQEGVKDTVDETIQTHSLVEKRKDVSCVVSCDTSERRPVQLEGLSRILTALQGVLNKDIEHNFQSVLHHSLMKPSSFPQDSLPQSLDQASKASIGGVPRRCLDFKTPDIQLDDRTGYGGLDPSSHSHIRFPTSSVAAPSTTISGQSSIICSRAINSLVASKNISPSYVDTLHQYNSSDVTCLPLLQCMPHATASSALSSQGEPAHSVLHPVELDYSVHNTQLRRPGEVGDGVNLSSTSTSLPDNDFPDSASQNETTPTQCRGDQLQADYFKNLDQDLLIALVKRTAMNPSDLMVGSSAAYFGTTRPMSICAPIPGSDTVVLERNKFASELENEPIDKSTIMLETSRHSESDHQDDSTHSPRSPRKKRKLSSQTSDSAGNGCKNCKCKKSKCLKLYCECFAAGVYCIDICNCRDCYNKPEFEETVLGTRQQIESRNPLAFMPKIIRASDTSPAQGDESKETPASARHKRGCNCKKSQCLKKYCECYQAGVGCADGCRCEGCRNIYGRNEGNGEADEKDQQGADSEMKMIMNEGCPEAEFGKTPEHRNDQSCRDLTPITPYLENTGQYRTNMELRSNQSFHSPLEPRASTIMSSHSPSRILGLLEKRESFGSVHLRSCFDAGEDKGADSQPLSARLEDQDKFYTLTPPLQSLRQLAPVLTDELNGKSDVCQPLIWRNQELSSSSRHDSCIPENTQTSFIQQMDPLGFSPGITTPENPVAFPVTPFLCNMYTPQTRYDMEEVSELQSHRPAWFADANEPTVLRELNSFAAPNIIRKTRSPQQKRVFSYQQNLKSTGGFLAGLGSRNGRKIVLHALPSSGFSETTRDNT</sequence>
<feature type="compositionally biased region" description="Polar residues" evidence="4">
    <location>
        <begin position="447"/>
        <end position="456"/>
    </location>
</feature>
<evidence type="ECO:0000259" key="5">
    <source>
        <dbReference type="PROSITE" id="PS51634"/>
    </source>
</evidence>
<dbReference type="AlphaFoldDB" id="A0A8T2SX37"/>
<dbReference type="EMBL" id="CM035421">
    <property type="protein sequence ID" value="KAH7387060.1"/>
    <property type="molecule type" value="Genomic_DNA"/>
</dbReference>
<dbReference type="GO" id="GO:0003700">
    <property type="term" value="F:DNA-binding transcription factor activity"/>
    <property type="evidence" value="ECO:0007669"/>
    <property type="project" value="InterPro"/>
</dbReference>
<feature type="compositionally biased region" description="Basic and acidic residues" evidence="4">
    <location>
        <begin position="558"/>
        <end position="572"/>
    </location>
</feature>
<comment type="similarity">
    <text evidence="2">Belongs to the lin-54 family.</text>
</comment>
<dbReference type="Proteomes" id="UP000825935">
    <property type="component" value="Chromosome 16"/>
</dbReference>
<feature type="domain" description="CRC" evidence="5">
    <location>
        <begin position="594"/>
        <end position="719"/>
    </location>
</feature>
<dbReference type="PROSITE" id="PS51634">
    <property type="entry name" value="CRC"/>
    <property type="match status" value="1"/>
</dbReference>
<dbReference type="GO" id="GO:0005634">
    <property type="term" value="C:nucleus"/>
    <property type="evidence" value="ECO:0007669"/>
    <property type="project" value="UniProtKB-SubCell"/>
</dbReference>
<keyword evidence="3" id="KW-0539">Nucleus</keyword>
<comment type="subcellular location">
    <subcellularLocation>
        <location evidence="1">Nucleus</location>
    </subcellularLocation>
</comment>
<evidence type="ECO:0000256" key="3">
    <source>
        <dbReference type="ARBA" id="ARBA00023242"/>
    </source>
</evidence>
<evidence type="ECO:0000256" key="2">
    <source>
        <dbReference type="ARBA" id="ARBA00007267"/>
    </source>
</evidence>
<feature type="compositionally biased region" description="Low complexity" evidence="4">
    <location>
        <begin position="127"/>
        <end position="140"/>
    </location>
</feature>
<evidence type="ECO:0000313" key="7">
    <source>
        <dbReference type="Proteomes" id="UP000825935"/>
    </source>
</evidence>
<evidence type="ECO:0000256" key="1">
    <source>
        <dbReference type="ARBA" id="ARBA00004123"/>
    </source>
</evidence>
<accession>A0A8T2SX37</accession>
<evidence type="ECO:0000256" key="4">
    <source>
        <dbReference type="SAM" id="MobiDB-lite"/>
    </source>
</evidence>
<dbReference type="InterPro" id="IPR033467">
    <property type="entry name" value="Tesmin/TSO1-like_CXC"/>
</dbReference>
<dbReference type="PANTHER" id="PTHR46159:SF6">
    <property type="entry name" value="OS12G0605300 PROTEIN"/>
    <property type="match status" value="1"/>
</dbReference>
<name>A0A8T2SX37_CERRI</name>
<protein>
    <recommendedName>
        <fullName evidence="5">CRC domain-containing protein</fullName>
    </recommendedName>
</protein>
<comment type="caution">
    <text evidence="6">The sequence shown here is derived from an EMBL/GenBank/DDBJ whole genome shotgun (WGS) entry which is preliminary data.</text>
</comment>